<keyword evidence="6 14" id="KW-0132">Cell division</keyword>
<evidence type="ECO:0000256" key="4">
    <source>
        <dbReference type="ARBA" id="ARBA00022490"/>
    </source>
</evidence>
<dbReference type="InterPro" id="IPR036615">
    <property type="entry name" value="Mur_ligase_C_dom_sf"/>
</dbReference>
<comment type="subcellular location">
    <subcellularLocation>
        <location evidence="1 14">Cytoplasm</location>
    </subcellularLocation>
</comment>
<evidence type="ECO:0000256" key="1">
    <source>
        <dbReference type="ARBA" id="ARBA00004496"/>
    </source>
</evidence>
<evidence type="ECO:0000256" key="7">
    <source>
        <dbReference type="ARBA" id="ARBA00022741"/>
    </source>
</evidence>
<dbReference type="NCBIfam" id="TIGR01082">
    <property type="entry name" value="murC"/>
    <property type="match status" value="1"/>
</dbReference>
<dbReference type="GO" id="GO:0051301">
    <property type="term" value="P:cell division"/>
    <property type="evidence" value="ECO:0007669"/>
    <property type="project" value="UniProtKB-KW"/>
</dbReference>
<name>A0A2U2ANG9_9GAMM</name>
<dbReference type="InterPro" id="IPR036565">
    <property type="entry name" value="Mur-like_cat_sf"/>
</dbReference>
<protein>
    <recommendedName>
        <fullName evidence="3 14">UDP-N-acetylmuramate--L-alanine ligase</fullName>
        <ecNumber evidence="3 14">6.3.2.8</ecNumber>
    </recommendedName>
    <alternativeName>
        <fullName evidence="14">UDP-N-acetylmuramoyl-L-alanine synthetase</fullName>
    </alternativeName>
</protein>
<keyword evidence="7 14" id="KW-0547">Nucleotide-binding</keyword>
<dbReference type="InterPro" id="IPR005758">
    <property type="entry name" value="UDP-N-AcMur_Ala_ligase_MurC"/>
</dbReference>
<evidence type="ECO:0000259" key="17">
    <source>
        <dbReference type="Pfam" id="PF08245"/>
    </source>
</evidence>
<evidence type="ECO:0000256" key="8">
    <source>
        <dbReference type="ARBA" id="ARBA00022840"/>
    </source>
</evidence>
<reference evidence="18 19" key="1">
    <citation type="journal article" date="2018" name="Genome Announc.">
        <title>Ignatzschineria cameli sp. nov., isolated from necrotic foot tissue of dromedaries (Camelus dromedarius) and associated maggots (Wohlfahrtia species) in Dubai.</title>
        <authorList>
            <person name="Tsang C.C."/>
            <person name="Tang J.Y."/>
            <person name="Fong J.Y."/>
            <person name="Kinne J."/>
            <person name="Lee H.H."/>
            <person name="Joseph M."/>
            <person name="Jose S."/>
            <person name="Schuster R.K."/>
            <person name="Tang Y."/>
            <person name="Sivakumar S."/>
            <person name="Chen J.H."/>
            <person name="Teng J.L."/>
            <person name="Lau S.K."/>
            <person name="Wernery U."/>
            <person name="Woo P.C."/>
        </authorList>
    </citation>
    <scope>NUCLEOTIDE SEQUENCE [LARGE SCALE GENOMIC DNA]</scope>
    <source>
        <strain evidence="18 19">KCTC 22643</strain>
    </source>
</reference>
<keyword evidence="5 14" id="KW-0436">Ligase</keyword>
<proteinExistence type="inferred from homology"/>
<evidence type="ECO:0000256" key="14">
    <source>
        <dbReference type="HAMAP-Rule" id="MF_00046"/>
    </source>
</evidence>
<dbReference type="Pfam" id="PF08245">
    <property type="entry name" value="Mur_ligase_M"/>
    <property type="match status" value="1"/>
</dbReference>
<dbReference type="GO" id="GO:0005737">
    <property type="term" value="C:cytoplasm"/>
    <property type="evidence" value="ECO:0007669"/>
    <property type="project" value="UniProtKB-SubCell"/>
</dbReference>
<dbReference type="InterPro" id="IPR004101">
    <property type="entry name" value="Mur_ligase_C"/>
</dbReference>
<dbReference type="Gene3D" id="3.40.50.720">
    <property type="entry name" value="NAD(P)-binding Rossmann-like Domain"/>
    <property type="match status" value="1"/>
</dbReference>
<comment type="function">
    <text evidence="14">Cell wall formation.</text>
</comment>
<keyword evidence="8 14" id="KW-0067">ATP-binding</keyword>
<evidence type="ECO:0000256" key="12">
    <source>
        <dbReference type="ARBA" id="ARBA00023316"/>
    </source>
</evidence>
<dbReference type="SUPFAM" id="SSF51984">
    <property type="entry name" value="MurCD N-terminal domain"/>
    <property type="match status" value="1"/>
</dbReference>
<evidence type="ECO:0000313" key="19">
    <source>
        <dbReference type="Proteomes" id="UP000244948"/>
    </source>
</evidence>
<comment type="caution">
    <text evidence="18">The sequence shown here is derived from an EMBL/GenBank/DDBJ whole genome shotgun (WGS) entry which is preliminary data.</text>
</comment>
<keyword evidence="9 14" id="KW-0133">Cell shape</keyword>
<dbReference type="GO" id="GO:0009252">
    <property type="term" value="P:peptidoglycan biosynthetic process"/>
    <property type="evidence" value="ECO:0007669"/>
    <property type="project" value="UniProtKB-UniRule"/>
</dbReference>
<dbReference type="GO" id="GO:0008763">
    <property type="term" value="F:UDP-N-acetylmuramate-L-alanine ligase activity"/>
    <property type="evidence" value="ECO:0007669"/>
    <property type="project" value="UniProtKB-UniRule"/>
</dbReference>
<keyword evidence="11 14" id="KW-0131">Cell cycle</keyword>
<evidence type="ECO:0000256" key="11">
    <source>
        <dbReference type="ARBA" id="ARBA00023306"/>
    </source>
</evidence>
<evidence type="ECO:0000259" key="15">
    <source>
        <dbReference type="Pfam" id="PF01225"/>
    </source>
</evidence>
<dbReference type="GO" id="GO:0071555">
    <property type="term" value="P:cell wall organization"/>
    <property type="evidence" value="ECO:0007669"/>
    <property type="project" value="UniProtKB-KW"/>
</dbReference>
<evidence type="ECO:0000256" key="13">
    <source>
        <dbReference type="ARBA" id="ARBA00047833"/>
    </source>
</evidence>
<evidence type="ECO:0000259" key="16">
    <source>
        <dbReference type="Pfam" id="PF02875"/>
    </source>
</evidence>
<dbReference type="UniPathway" id="UPA00219"/>
<dbReference type="GO" id="GO:0005524">
    <property type="term" value="F:ATP binding"/>
    <property type="evidence" value="ECO:0007669"/>
    <property type="project" value="UniProtKB-UniRule"/>
</dbReference>
<dbReference type="PANTHER" id="PTHR43445">
    <property type="entry name" value="UDP-N-ACETYLMURAMATE--L-ALANINE LIGASE-RELATED"/>
    <property type="match status" value="1"/>
</dbReference>
<dbReference type="GO" id="GO:0008360">
    <property type="term" value="P:regulation of cell shape"/>
    <property type="evidence" value="ECO:0007669"/>
    <property type="project" value="UniProtKB-KW"/>
</dbReference>
<feature type="domain" description="Mur ligase central" evidence="17">
    <location>
        <begin position="120"/>
        <end position="299"/>
    </location>
</feature>
<feature type="domain" description="Mur ligase C-terminal" evidence="16">
    <location>
        <begin position="321"/>
        <end position="457"/>
    </location>
</feature>
<dbReference type="InterPro" id="IPR000713">
    <property type="entry name" value="Mur_ligase_N"/>
</dbReference>
<accession>A0A2U2ANG9</accession>
<dbReference type="Pfam" id="PF02875">
    <property type="entry name" value="Mur_ligase_C"/>
    <property type="match status" value="1"/>
</dbReference>
<dbReference type="RefSeq" id="WP_109235902.1">
    <property type="nucleotide sequence ID" value="NZ_BMXZ01000001.1"/>
</dbReference>
<evidence type="ECO:0000256" key="6">
    <source>
        <dbReference type="ARBA" id="ARBA00022618"/>
    </source>
</evidence>
<evidence type="ECO:0000256" key="5">
    <source>
        <dbReference type="ARBA" id="ARBA00022598"/>
    </source>
</evidence>
<evidence type="ECO:0000256" key="10">
    <source>
        <dbReference type="ARBA" id="ARBA00022984"/>
    </source>
</evidence>
<dbReference type="InterPro" id="IPR050061">
    <property type="entry name" value="MurCDEF_pg_biosynth"/>
</dbReference>
<dbReference type="PANTHER" id="PTHR43445:SF3">
    <property type="entry name" value="UDP-N-ACETYLMURAMATE--L-ALANINE LIGASE"/>
    <property type="match status" value="1"/>
</dbReference>
<keyword evidence="12 14" id="KW-0961">Cell wall biogenesis/degradation</keyword>
<keyword evidence="4 14" id="KW-0963">Cytoplasm</keyword>
<dbReference type="Proteomes" id="UP000244948">
    <property type="component" value="Unassembled WGS sequence"/>
</dbReference>
<organism evidence="18 19">
    <name type="scientific">Ignatzschineria indica</name>
    <dbReference type="NCBI Taxonomy" id="472583"/>
    <lineage>
        <taxon>Bacteria</taxon>
        <taxon>Pseudomonadati</taxon>
        <taxon>Pseudomonadota</taxon>
        <taxon>Gammaproteobacteria</taxon>
        <taxon>Cardiobacteriales</taxon>
        <taxon>Ignatzschineriaceae</taxon>
        <taxon>Ignatzschineria</taxon>
    </lineage>
</organism>
<dbReference type="HAMAP" id="MF_00046">
    <property type="entry name" value="MurC"/>
    <property type="match status" value="1"/>
</dbReference>
<keyword evidence="10 14" id="KW-0573">Peptidoglycan synthesis</keyword>
<dbReference type="InterPro" id="IPR013221">
    <property type="entry name" value="Mur_ligase_cen"/>
</dbReference>
<comment type="catalytic activity">
    <reaction evidence="13 14">
        <text>UDP-N-acetyl-alpha-D-muramate + L-alanine + ATP = UDP-N-acetyl-alpha-D-muramoyl-L-alanine + ADP + phosphate + H(+)</text>
        <dbReference type="Rhea" id="RHEA:23372"/>
        <dbReference type="ChEBI" id="CHEBI:15378"/>
        <dbReference type="ChEBI" id="CHEBI:30616"/>
        <dbReference type="ChEBI" id="CHEBI:43474"/>
        <dbReference type="ChEBI" id="CHEBI:57972"/>
        <dbReference type="ChEBI" id="CHEBI:70757"/>
        <dbReference type="ChEBI" id="CHEBI:83898"/>
        <dbReference type="ChEBI" id="CHEBI:456216"/>
        <dbReference type="EC" id="6.3.2.8"/>
    </reaction>
</comment>
<evidence type="ECO:0000256" key="3">
    <source>
        <dbReference type="ARBA" id="ARBA00012211"/>
    </source>
</evidence>
<dbReference type="Gene3D" id="3.90.190.20">
    <property type="entry name" value="Mur ligase, C-terminal domain"/>
    <property type="match status" value="1"/>
</dbReference>
<evidence type="ECO:0000256" key="9">
    <source>
        <dbReference type="ARBA" id="ARBA00022960"/>
    </source>
</evidence>
<dbReference type="SUPFAM" id="SSF53623">
    <property type="entry name" value="MurD-like peptide ligases, catalytic domain"/>
    <property type="match status" value="1"/>
</dbReference>
<dbReference type="EC" id="6.3.2.8" evidence="3 14"/>
<feature type="domain" description="Mur ligase N-terminal catalytic" evidence="15">
    <location>
        <begin position="17"/>
        <end position="114"/>
    </location>
</feature>
<comment type="pathway">
    <text evidence="2 14">Cell wall biogenesis; peptidoglycan biosynthesis.</text>
</comment>
<evidence type="ECO:0000313" key="18">
    <source>
        <dbReference type="EMBL" id="PWD84761.1"/>
    </source>
</evidence>
<dbReference type="Pfam" id="PF01225">
    <property type="entry name" value="Mur_ligase"/>
    <property type="match status" value="1"/>
</dbReference>
<dbReference type="EMBL" id="QEWR01000002">
    <property type="protein sequence ID" value="PWD84761.1"/>
    <property type="molecule type" value="Genomic_DNA"/>
</dbReference>
<dbReference type="AlphaFoldDB" id="A0A2U2ANG9"/>
<keyword evidence="19" id="KW-1185">Reference proteome</keyword>
<comment type="similarity">
    <text evidence="14">Belongs to the MurCDEF family.</text>
</comment>
<gene>
    <name evidence="14" type="primary">murC</name>
    <name evidence="18" type="ORF">DC082_04330</name>
</gene>
<dbReference type="Gene3D" id="3.40.1190.10">
    <property type="entry name" value="Mur-like, catalytic domain"/>
    <property type="match status" value="1"/>
</dbReference>
<feature type="binding site" evidence="14">
    <location>
        <begin position="122"/>
        <end position="128"/>
    </location>
    <ligand>
        <name>ATP</name>
        <dbReference type="ChEBI" id="CHEBI:30616"/>
    </ligand>
</feature>
<dbReference type="SUPFAM" id="SSF53244">
    <property type="entry name" value="MurD-like peptide ligases, peptide-binding domain"/>
    <property type="match status" value="1"/>
</dbReference>
<sequence length="472" mass="51490">MNQKSYICPSEMRRIERIHFVGIGGSGMCGIAEVLLNLGYEVTGSDIAASPVVDRLIDLGALVWIGHQKEHVIGADVVVISTAVKEDNPEVISAKAERIPIIQRAQMLGELMRFRFGIAVAGTHGKTTTTSLLASILDEAGLDPTYVIGGRLNSSNVNARLGLGQYLVAEADESDASFLHLHPMSAIITNIDQDHMSTYGGDIENLRQTFVDFLHLLPFYGLAVLCIDNEEVASLIPRIHRPIITYGESEGADYQLLNYESRGMQTRFEVKMPHGVSEFTVALPGKYSVLNSLAAIAIANDLGVPHPAIRRALRRFKGIGRRFQFHPSVPLQRGGSVEVMEDYGHHPTEIKAVYEALTTAYPEKRIVVAFQPHRNSRTAELYEEFIAVLSEIDTVLITDIYSVREAEIPGISGEKLAEDVAKKGGRNTLYVGSIDEIRSAYAKIAQDGDLIVMMGAGNIGGIAANFYKGGAL</sequence>
<evidence type="ECO:0000256" key="2">
    <source>
        <dbReference type="ARBA" id="ARBA00004752"/>
    </source>
</evidence>